<organism evidence="1 2">
    <name type="scientific">Marinobacterium weihaiense</name>
    <dbReference type="NCBI Taxonomy" id="2851016"/>
    <lineage>
        <taxon>Bacteria</taxon>
        <taxon>Pseudomonadati</taxon>
        <taxon>Pseudomonadota</taxon>
        <taxon>Gammaproteobacteria</taxon>
        <taxon>Oceanospirillales</taxon>
        <taxon>Oceanospirillaceae</taxon>
        <taxon>Marinobacterium</taxon>
    </lineage>
</organism>
<evidence type="ECO:0000313" key="1">
    <source>
        <dbReference type="EMBL" id="MBV0932954.1"/>
    </source>
</evidence>
<dbReference type="EMBL" id="JAHQZT010000006">
    <property type="protein sequence ID" value="MBV0932954.1"/>
    <property type="molecule type" value="Genomic_DNA"/>
</dbReference>
<dbReference type="RefSeq" id="WP_217334381.1">
    <property type="nucleotide sequence ID" value="NZ_JAHQZT010000006.1"/>
</dbReference>
<comment type="caution">
    <text evidence="1">The sequence shown here is derived from an EMBL/GenBank/DDBJ whole genome shotgun (WGS) entry which is preliminary data.</text>
</comment>
<gene>
    <name evidence="1" type="ORF">KTN04_06345</name>
</gene>
<sequence length="769" mass="85055">MRKGLIALLLTPLLVLGLAWLALPWGAEYLLQRWLQEQGFERPVLTLRHPSWQRLQIDHFSVRQNRDGLQMTLSVDHVDIRFQPLELLQGSLQELRVQQARLTLNGTSTAPTDSGSSDLALTPLDPQQLFQYAPSRRLVIASLTVSRQQPDQPTWSVQGNLDLEPELLQSRLHLTRNQSPLGYLDLSLDPALNLSLSLSHRNRYLLRSSHQLQPAEDHWQLQSNLRLNADALQDWQTLLPPAWQPTLARLSGHLLLSNRLYLPAMLPMQPPALLNALKAHASVQGTVEMADGPGVESVRASLSLQADWQQGRFSLRIDDSNQARISGLGRDTASGLKQADLALSHPWSVEGHWQQPDQWRHGPLQLTLASHGLRTPAPAAITLAPVSLTLSAGELLRDTYAVQLQLPQIQLRPDGLAPLQLAMNTHLKLAPATGKVQIQASLSSPDLPLKPRIHGWLTPDFSGRFDLTLPAAALDRLYPALRPWLPAKLAPLQITAGQLGMTGQLQLQQGAWTLNARPDIQDTNLVWDEHTRVHDLSLVPQLTLNQDGALRVQGSAAVEHTDSGVRVFGPELDFDFRRSATGQTRLTLSSFSLSVLDGIIAVPALDFDPQHPAINTRIAVSALELERMLALYPQQGLYGSGVLGGALPIELEGTRLHIRGGQLISQGEGGVIRYQASPEIALMGQQNPGIALALGALTDFRFDLLDLTLDYAPDGTTRVQARLKGQNPQWQQGRPVDLNLSIEENLLDLLRTLRLTDRVTNAIDRRFRR</sequence>
<dbReference type="Proteomes" id="UP000755551">
    <property type="component" value="Unassembled WGS sequence"/>
</dbReference>
<reference evidence="1 2" key="1">
    <citation type="submission" date="2021-06" db="EMBL/GenBank/DDBJ databases">
        <title>Bacterium isolated from marine sediment.</title>
        <authorList>
            <person name="Zhu K.-L."/>
            <person name="Du Z.-J."/>
            <person name="Liang Q.-Y."/>
        </authorList>
    </citation>
    <scope>NUCLEOTIDE SEQUENCE [LARGE SCALE GENOMIC DNA]</scope>
    <source>
        <strain evidence="1 2">A346</strain>
    </source>
</reference>
<dbReference type="Pfam" id="PF11739">
    <property type="entry name" value="YdbH-like"/>
    <property type="match status" value="1"/>
</dbReference>
<proteinExistence type="predicted"/>
<keyword evidence="2" id="KW-1185">Reference proteome</keyword>
<dbReference type="InterPro" id="IPR021730">
    <property type="entry name" value="YdbH"/>
</dbReference>
<accession>A0ABS6M9I6</accession>
<name>A0ABS6M9I6_9GAMM</name>
<evidence type="ECO:0000313" key="2">
    <source>
        <dbReference type="Proteomes" id="UP000755551"/>
    </source>
</evidence>
<protein>
    <submittedName>
        <fullName evidence="1">YdbH domain-containing protein</fullName>
    </submittedName>
</protein>